<reference evidence="1 2" key="1">
    <citation type="submission" date="2015-01" db="EMBL/GenBank/DDBJ databases">
        <title>Paenibacillus swuensis/DY6/whole genome sequencing.</title>
        <authorList>
            <person name="Kim M.K."/>
            <person name="Srinivasan S."/>
            <person name="Lee J.-J."/>
        </authorList>
    </citation>
    <scope>NUCLEOTIDE SEQUENCE [LARGE SCALE GENOMIC DNA]</scope>
    <source>
        <strain evidence="1 2">DY6</strain>
    </source>
</reference>
<dbReference type="Proteomes" id="UP000076927">
    <property type="component" value="Chromosome"/>
</dbReference>
<gene>
    <name evidence="1" type="ORF">SY83_08595</name>
</gene>
<dbReference type="EMBL" id="CP011388">
    <property type="protein sequence ID" value="ANE46326.1"/>
    <property type="molecule type" value="Genomic_DNA"/>
</dbReference>
<evidence type="ECO:0000313" key="2">
    <source>
        <dbReference type="Proteomes" id="UP000076927"/>
    </source>
</evidence>
<name>A0A172TH91_9BACL</name>
<dbReference type="RefSeq" id="WP_068605866.1">
    <property type="nucleotide sequence ID" value="NZ_CP011388.1"/>
</dbReference>
<keyword evidence="2" id="KW-1185">Reference proteome</keyword>
<accession>A0A172TH91</accession>
<evidence type="ECO:0000313" key="1">
    <source>
        <dbReference type="EMBL" id="ANE46326.1"/>
    </source>
</evidence>
<dbReference type="STRING" id="1178515.SY83_08595"/>
<dbReference type="OrthoDB" id="2629046at2"/>
<dbReference type="AlphaFoldDB" id="A0A172TH91"/>
<organism evidence="1 2">
    <name type="scientific">Paenibacillus swuensis</name>
    <dbReference type="NCBI Taxonomy" id="1178515"/>
    <lineage>
        <taxon>Bacteria</taxon>
        <taxon>Bacillati</taxon>
        <taxon>Bacillota</taxon>
        <taxon>Bacilli</taxon>
        <taxon>Bacillales</taxon>
        <taxon>Paenibacillaceae</taxon>
        <taxon>Paenibacillus</taxon>
    </lineage>
</organism>
<dbReference type="KEGG" id="pswu:SY83_08595"/>
<protein>
    <submittedName>
        <fullName evidence="1">Uncharacterized protein</fullName>
    </submittedName>
</protein>
<proteinExistence type="predicted"/>
<sequence length="69" mass="8210">MILYQVTCWMNEYHYLKQSIRLSQGDMAFLEYKRDQVLARLMNQTLLWSTPPQSRSALALPLNYDQQAQ</sequence>
<dbReference type="PATRIC" id="fig|1178515.4.peg.1713"/>